<proteinExistence type="predicted"/>
<dbReference type="AlphaFoldDB" id="A0A6A6TYI7"/>
<reference evidence="1" key="1">
    <citation type="journal article" date="2020" name="Stud. Mycol.">
        <title>101 Dothideomycetes genomes: a test case for predicting lifestyles and emergence of pathogens.</title>
        <authorList>
            <person name="Haridas S."/>
            <person name="Albert R."/>
            <person name="Binder M."/>
            <person name="Bloem J."/>
            <person name="Labutti K."/>
            <person name="Salamov A."/>
            <person name="Andreopoulos B."/>
            <person name="Baker S."/>
            <person name="Barry K."/>
            <person name="Bills G."/>
            <person name="Bluhm B."/>
            <person name="Cannon C."/>
            <person name="Castanera R."/>
            <person name="Culley D."/>
            <person name="Daum C."/>
            <person name="Ezra D."/>
            <person name="Gonzalez J."/>
            <person name="Henrissat B."/>
            <person name="Kuo A."/>
            <person name="Liang C."/>
            <person name="Lipzen A."/>
            <person name="Lutzoni F."/>
            <person name="Magnuson J."/>
            <person name="Mondo S."/>
            <person name="Nolan M."/>
            <person name="Ohm R."/>
            <person name="Pangilinan J."/>
            <person name="Park H.-J."/>
            <person name="Ramirez L."/>
            <person name="Alfaro M."/>
            <person name="Sun H."/>
            <person name="Tritt A."/>
            <person name="Yoshinaga Y."/>
            <person name="Zwiers L.-H."/>
            <person name="Turgeon B."/>
            <person name="Goodwin S."/>
            <person name="Spatafora J."/>
            <person name="Crous P."/>
            <person name="Grigoriev I."/>
        </authorList>
    </citation>
    <scope>NUCLEOTIDE SEQUENCE</scope>
    <source>
        <strain evidence="1">CBS 115976</strain>
    </source>
</reference>
<accession>A0A6A6TYI7</accession>
<keyword evidence="2" id="KW-1185">Reference proteome</keyword>
<evidence type="ECO:0000313" key="2">
    <source>
        <dbReference type="Proteomes" id="UP000799302"/>
    </source>
</evidence>
<name>A0A6A6TYI7_9PEZI</name>
<protein>
    <submittedName>
        <fullName evidence="1">Uncharacterized protein</fullName>
    </submittedName>
</protein>
<dbReference type="Proteomes" id="UP000799302">
    <property type="component" value="Unassembled WGS sequence"/>
</dbReference>
<evidence type="ECO:0000313" key="1">
    <source>
        <dbReference type="EMBL" id="KAF2664892.1"/>
    </source>
</evidence>
<organism evidence="1 2">
    <name type="scientific">Microthyrium microscopicum</name>
    <dbReference type="NCBI Taxonomy" id="703497"/>
    <lineage>
        <taxon>Eukaryota</taxon>
        <taxon>Fungi</taxon>
        <taxon>Dikarya</taxon>
        <taxon>Ascomycota</taxon>
        <taxon>Pezizomycotina</taxon>
        <taxon>Dothideomycetes</taxon>
        <taxon>Dothideomycetes incertae sedis</taxon>
        <taxon>Microthyriales</taxon>
        <taxon>Microthyriaceae</taxon>
        <taxon>Microthyrium</taxon>
    </lineage>
</organism>
<gene>
    <name evidence="1" type="ORF">BT63DRAFT_78773</name>
</gene>
<dbReference type="EMBL" id="MU004241">
    <property type="protein sequence ID" value="KAF2664892.1"/>
    <property type="molecule type" value="Genomic_DNA"/>
</dbReference>
<sequence>MPWPDAFVVADGYLEAQIEYRASIIRCDTMSVMGAFTPCLYMTLTGTAGQPVCKPTSTHCHVSMASNIKHDKFCQKLK</sequence>